<dbReference type="EMBL" id="BRXZ01002581">
    <property type="protein sequence ID" value="GMH65474.1"/>
    <property type="molecule type" value="Genomic_DNA"/>
</dbReference>
<dbReference type="OrthoDB" id="193549at2759"/>
<reference evidence="2" key="1">
    <citation type="submission" date="2022-07" db="EMBL/GenBank/DDBJ databases">
        <title>Genome analysis of Parmales, a sister group of diatoms, reveals the evolutionary specialization of diatoms from phago-mixotrophs to photoautotrophs.</title>
        <authorList>
            <person name="Ban H."/>
            <person name="Sato S."/>
            <person name="Yoshikawa S."/>
            <person name="Kazumasa Y."/>
            <person name="Nakamura Y."/>
            <person name="Ichinomiya M."/>
            <person name="Saitoh K."/>
            <person name="Sato N."/>
            <person name="Blanc-Mathieu R."/>
            <person name="Endo H."/>
            <person name="Kuwata A."/>
            <person name="Ogata H."/>
        </authorList>
    </citation>
    <scope>NUCLEOTIDE SEQUENCE</scope>
</reference>
<dbReference type="Proteomes" id="UP001165082">
    <property type="component" value="Unassembled WGS sequence"/>
</dbReference>
<proteinExistence type="predicted"/>
<dbReference type="InterPro" id="IPR023393">
    <property type="entry name" value="START-like_dom_sf"/>
</dbReference>
<protein>
    <recommendedName>
        <fullName evidence="4">PDZ domain-containing protein</fullName>
    </recommendedName>
</protein>
<accession>A0A9W7A465</accession>
<evidence type="ECO:0008006" key="4">
    <source>
        <dbReference type="Google" id="ProtNLM"/>
    </source>
</evidence>
<feature type="region of interest" description="Disordered" evidence="1">
    <location>
        <begin position="1"/>
        <end position="34"/>
    </location>
</feature>
<keyword evidence="3" id="KW-1185">Reference proteome</keyword>
<evidence type="ECO:0000256" key="1">
    <source>
        <dbReference type="SAM" id="MobiDB-lite"/>
    </source>
</evidence>
<gene>
    <name evidence="2" type="ORF">TrRE_jg10274</name>
</gene>
<comment type="caution">
    <text evidence="2">The sequence shown here is derived from an EMBL/GenBank/DDBJ whole genome shotgun (WGS) entry which is preliminary data.</text>
</comment>
<sequence>RTESDDEDDLTIDERRFTTAHPTPESAAAAVLSPSSSRRLTMVKESNMQREMFLKYQQRLRYKLCKKSRRTGKNLERWLEVKLSKDGDPNSIVLRKRKEREVGEEEKDEDAMRVSLISNLRCKWGDEGGKRCLKVEFSDRSCSSLVIMPISNEDDRNILDLPKNISMDPKYTVEDHPTMRDSDYLDDLMSLLTAYHFRKPLPDSHPSVAVISTLSSTIQDGVFTSMQNYGDKLSSDSTVWDLTRHEIDGSRVLKSRSFSPNISRFKVKTHVRMDIDTVWEHVSNWHKRPLYDQELYRANILREVEIDGGGGDLQVVYYRYSPNGKSVVRNREFLEGRLLIPPVEEGRKRVGRIITYPVRSDCMEQYTASIPGHGQVGVGSGDRKALKGTHHECAWFVTEFGSKGWCKVEVCVKMELEGNFFDPDLGTYYLQVLKSMKATLPDHPIDIPVEPEIVARPFPMKRALTLSNAVMGFSCSVVKGIPGVGFGMTVTVTNGGLMEVTHVSKSIDVMPMEVNGKKIGGAEIKVGDIIVEVEGVMVGKDTKILLDVMKRCKIGSRVALGLERLGSK</sequence>
<evidence type="ECO:0000313" key="3">
    <source>
        <dbReference type="Proteomes" id="UP001165082"/>
    </source>
</evidence>
<feature type="compositionally biased region" description="Acidic residues" evidence="1">
    <location>
        <begin position="1"/>
        <end position="11"/>
    </location>
</feature>
<dbReference type="SUPFAM" id="SSF55961">
    <property type="entry name" value="Bet v1-like"/>
    <property type="match status" value="1"/>
</dbReference>
<organism evidence="2 3">
    <name type="scientific">Triparma retinervis</name>
    <dbReference type="NCBI Taxonomy" id="2557542"/>
    <lineage>
        <taxon>Eukaryota</taxon>
        <taxon>Sar</taxon>
        <taxon>Stramenopiles</taxon>
        <taxon>Ochrophyta</taxon>
        <taxon>Bolidophyceae</taxon>
        <taxon>Parmales</taxon>
        <taxon>Triparmaceae</taxon>
        <taxon>Triparma</taxon>
    </lineage>
</organism>
<name>A0A9W7A465_9STRA</name>
<feature type="non-terminal residue" evidence="2">
    <location>
        <position position="1"/>
    </location>
</feature>
<dbReference type="Gene3D" id="3.30.530.20">
    <property type="match status" value="1"/>
</dbReference>
<evidence type="ECO:0000313" key="2">
    <source>
        <dbReference type="EMBL" id="GMH65474.1"/>
    </source>
</evidence>
<dbReference type="AlphaFoldDB" id="A0A9W7A465"/>